<proteinExistence type="predicted"/>
<evidence type="ECO:0000313" key="2">
    <source>
        <dbReference type="Proteomes" id="UP001501285"/>
    </source>
</evidence>
<name>A0ABN2TRM2_9MICO</name>
<dbReference type="InterPro" id="IPR013785">
    <property type="entry name" value="Aldolase_TIM"/>
</dbReference>
<dbReference type="RefSeq" id="WP_343985874.1">
    <property type="nucleotide sequence ID" value="NZ_BAAANB010000001.1"/>
</dbReference>
<evidence type="ECO:0000313" key="1">
    <source>
        <dbReference type="EMBL" id="GAA2017312.1"/>
    </source>
</evidence>
<dbReference type="SUPFAM" id="SSF51569">
    <property type="entry name" value="Aldolase"/>
    <property type="match status" value="1"/>
</dbReference>
<dbReference type="InterPro" id="IPR002915">
    <property type="entry name" value="DeoC/FbaB/LacD_aldolase"/>
</dbReference>
<dbReference type="EMBL" id="BAAANB010000001">
    <property type="protein sequence ID" value="GAA2017312.1"/>
    <property type="molecule type" value="Genomic_DNA"/>
</dbReference>
<reference evidence="1 2" key="1">
    <citation type="journal article" date="2019" name="Int. J. Syst. Evol. Microbiol.">
        <title>The Global Catalogue of Microorganisms (GCM) 10K type strain sequencing project: providing services to taxonomists for standard genome sequencing and annotation.</title>
        <authorList>
            <consortium name="The Broad Institute Genomics Platform"/>
            <consortium name="The Broad Institute Genome Sequencing Center for Infectious Disease"/>
            <person name="Wu L."/>
            <person name="Ma J."/>
        </authorList>
    </citation>
    <scope>NUCLEOTIDE SEQUENCE [LARGE SCALE GENOMIC DNA]</scope>
    <source>
        <strain evidence="1 2">JCM 14283</strain>
    </source>
</reference>
<dbReference type="Proteomes" id="UP001501285">
    <property type="component" value="Unassembled WGS sequence"/>
</dbReference>
<evidence type="ECO:0008006" key="3">
    <source>
        <dbReference type="Google" id="ProtNLM"/>
    </source>
</evidence>
<organism evidence="1 2">
    <name type="scientific">Terrabacter terrae</name>
    <dbReference type="NCBI Taxonomy" id="318434"/>
    <lineage>
        <taxon>Bacteria</taxon>
        <taxon>Bacillati</taxon>
        <taxon>Actinomycetota</taxon>
        <taxon>Actinomycetes</taxon>
        <taxon>Micrococcales</taxon>
        <taxon>Intrasporangiaceae</taxon>
        <taxon>Terrabacter</taxon>
    </lineage>
</organism>
<sequence length="274" mass="29476">MNPFEDPGAAPHYDKRWRRQVAVGELAERLDLRRHLPSVDDDALRQGCTLATELGLAAVTCRPEQVSTVVKDLEGSNVAVATGLAFYESPAAPVDQQRLADEARALAERGATELAVVANAERLNVPADSERSSDRFFDAVARLSSLQGEAGFRLRVHLEPCGLTPGQAAAACGRFGQLGVWMVQAGTWAGSRASYRLLAPMREALGARNLLKWTTPVTSHHVMLMAMGVGVDRFNTDDPTTLLRAADRQAQSAPLLVPLPGLDYATVPSPGQRS</sequence>
<dbReference type="CDD" id="cd00945">
    <property type="entry name" value="Aldolase_Class_I"/>
    <property type="match status" value="1"/>
</dbReference>
<dbReference type="SMART" id="SM01133">
    <property type="entry name" value="DeoC"/>
    <property type="match status" value="1"/>
</dbReference>
<protein>
    <recommendedName>
        <fullName evidence="3">Deoxyribose-phosphate aldolase</fullName>
    </recommendedName>
</protein>
<dbReference type="Gene3D" id="3.20.20.70">
    <property type="entry name" value="Aldolase class I"/>
    <property type="match status" value="1"/>
</dbReference>
<keyword evidence="2" id="KW-1185">Reference proteome</keyword>
<comment type="caution">
    <text evidence="1">The sequence shown here is derived from an EMBL/GenBank/DDBJ whole genome shotgun (WGS) entry which is preliminary data.</text>
</comment>
<gene>
    <name evidence="1" type="ORF">GCM10009740_00930</name>
</gene>
<accession>A0ABN2TRM2</accession>